<dbReference type="Pfam" id="PF06252">
    <property type="entry name" value="GemA"/>
    <property type="match status" value="1"/>
</dbReference>
<dbReference type="AlphaFoldDB" id="A0AAX1F5S4"/>
<accession>A0AAX1F5S4</accession>
<reference evidence="2" key="1">
    <citation type="journal article" date="2019" name="J. Anim. Genet.">
        <title>Description and whole genome sequencing of Eikenella exigua sp. nov., isolated from brain abscess and blood.</title>
        <authorList>
            <person name="Stormo K.A."/>
            <person name="Nygaard R.M."/>
            <person name="Bruvold T.S."/>
            <person name="Dimmen G."/>
            <person name="Lindemann P.C."/>
            <person name="Jordal S."/>
            <person name="Kommedal O."/>
        </authorList>
    </citation>
    <scope>NUCLEOTIDE SEQUENCE [LARGE SCALE GENOMIC DNA]</scope>
    <source>
        <strain evidence="2">PXX</strain>
    </source>
</reference>
<gene>
    <name evidence="1" type="ORF">EZJ17_01210</name>
</gene>
<organism evidence="1 2">
    <name type="scientific">Eikenella exigua</name>
    <dbReference type="NCBI Taxonomy" id="2528037"/>
    <lineage>
        <taxon>Bacteria</taxon>
        <taxon>Pseudomonadati</taxon>
        <taxon>Pseudomonadota</taxon>
        <taxon>Betaproteobacteria</taxon>
        <taxon>Neisseriales</taxon>
        <taxon>Neisseriaceae</taxon>
        <taxon>Eikenella</taxon>
    </lineage>
</organism>
<keyword evidence="2" id="KW-1185">Reference proteome</keyword>
<protein>
    <submittedName>
        <fullName evidence="1">Regulatory protein GemA</fullName>
    </submittedName>
</protein>
<proteinExistence type="predicted"/>
<name>A0AAX1F5S4_9NEIS</name>
<dbReference type="Proteomes" id="UP000326695">
    <property type="component" value="Chromosome"/>
</dbReference>
<dbReference type="EMBL" id="CP038018">
    <property type="protein sequence ID" value="QED91401.1"/>
    <property type="molecule type" value="Genomic_DNA"/>
</dbReference>
<dbReference type="InterPro" id="IPR009363">
    <property type="entry name" value="Phage_Mu_Gp16"/>
</dbReference>
<evidence type="ECO:0000313" key="1">
    <source>
        <dbReference type="EMBL" id="QED91401.1"/>
    </source>
</evidence>
<dbReference type="KEGG" id="eex:EZJ17_01210"/>
<evidence type="ECO:0000313" key="2">
    <source>
        <dbReference type="Proteomes" id="UP000326695"/>
    </source>
</evidence>
<sequence length="170" mass="19116">MRRHQWNIRRVQMREPKAHKKARLIKLLHVAKNQLMLDDAAYRRLLANASGGKTSSTKLSLDELELALRGMKAMGFVVTTKAQAKGGKPDIPVREAAAGVDAQIKKIRALWLELHRLGAVRSPSELSLARFVSRMTGVDYQGWLSVDDASRVIEHLKKWKQRVTREGAGT</sequence>